<accession>A0A2P2NUS1</accession>
<evidence type="ECO:0000313" key="2">
    <source>
        <dbReference type="EMBL" id="MBX46256.1"/>
    </source>
</evidence>
<name>A0A2P2NUS1_RHIMU</name>
<feature type="region of interest" description="Disordered" evidence="1">
    <location>
        <begin position="1"/>
        <end position="24"/>
    </location>
</feature>
<organism evidence="2">
    <name type="scientific">Rhizophora mucronata</name>
    <name type="common">Asiatic mangrove</name>
    <dbReference type="NCBI Taxonomy" id="61149"/>
    <lineage>
        <taxon>Eukaryota</taxon>
        <taxon>Viridiplantae</taxon>
        <taxon>Streptophyta</taxon>
        <taxon>Embryophyta</taxon>
        <taxon>Tracheophyta</taxon>
        <taxon>Spermatophyta</taxon>
        <taxon>Magnoliopsida</taxon>
        <taxon>eudicotyledons</taxon>
        <taxon>Gunneridae</taxon>
        <taxon>Pentapetalae</taxon>
        <taxon>rosids</taxon>
        <taxon>fabids</taxon>
        <taxon>Malpighiales</taxon>
        <taxon>Rhizophoraceae</taxon>
        <taxon>Rhizophora</taxon>
    </lineage>
</organism>
<dbReference type="EMBL" id="GGEC01065772">
    <property type="protein sequence ID" value="MBX46256.1"/>
    <property type="molecule type" value="Transcribed_RNA"/>
</dbReference>
<proteinExistence type="predicted"/>
<sequence length="24" mass="2918">MYSNKQRKDQILPRQPYEPDSRAP</sequence>
<protein>
    <submittedName>
        <fullName evidence="2">Uncharacterized protein</fullName>
    </submittedName>
</protein>
<dbReference type="AlphaFoldDB" id="A0A2P2NUS1"/>
<evidence type="ECO:0000256" key="1">
    <source>
        <dbReference type="SAM" id="MobiDB-lite"/>
    </source>
</evidence>
<reference evidence="2" key="1">
    <citation type="submission" date="2018-02" db="EMBL/GenBank/DDBJ databases">
        <title>Rhizophora mucronata_Transcriptome.</title>
        <authorList>
            <person name="Meera S.P."/>
            <person name="Sreeshan A."/>
            <person name="Augustine A."/>
        </authorList>
    </citation>
    <scope>NUCLEOTIDE SEQUENCE</scope>
    <source>
        <tissue evidence="2">Leaf</tissue>
    </source>
</reference>